<evidence type="ECO:0000256" key="3">
    <source>
        <dbReference type="ARBA" id="ARBA00022692"/>
    </source>
</evidence>
<proteinExistence type="predicted"/>
<keyword evidence="4 6" id="KW-1133">Transmembrane helix</keyword>
<feature type="transmembrane region" description="Helical" evidence="6">
    <location>
        <begin position="12"/>
        <end position="33"/>
    </location>
</feature>
<evidence type="ECO:0000313" key="8">
    <source>
        <dbReference type="Proteomes" id="UP000584824"/>
    </source>
</evidence>
<evidence type="ECO:0000256" key="6">
    <source>
        <dbReference type="SAM" id="Phobius"/>
    </source>
</evidence>
<feature type="transmembrane region" description="Helical" evidence="6">
    <location>
        <begin position="145"/>
        <end position="170"/>
    </location>
</feature>
<accession>A0A7W6JXU7</accession>
<evidence type="ECO:0000256" key="2">
    <source>
        <dbReference type="ARBA" id="ARBA00022475"/>
    </source>
</evidence>
<name>A0A7W6JXU7_9HYPH</name>
<comment type="caution">
    <text evidence="7">The sequence shown here is derived from an EMBL/GenBank/DDBJ whole genome shotgun (WGS) entry which is preliminary data.</text>
</comment>
<sequence>MDLLPTLAHLAAIHLLMAMVPGPNTVAVSYCAAGMSRRAGLHAAGGIALASLIWVSLSLAGIGIVLLEAGTLYRTIRLAGALYLLWVGYKLLRSTFIKPAATASANPPVYRHPLFSGFVTTLSNPKSAIFWTSVFALVVPAHAPAWFYGAVLVIVGLQAFVWYGIVALALSSGVSRRYYTRLTQALNGVAGFAMSVFGFKILNDIRIESFVSQD</sequence>
<organism evidence="7 8">
    <name type="scientific">Allorhizobium borbori</name>
    <dbReference type="NCBI Taxonomy" id="485907"/>
    <lineage>
        <taxon>Bacteria</taxon>
        <taxon>Pseudomonadati</taxon>
        <taxon>Pseudomonadota</taxon>
        <taxon>Alphaproteobacteria</taxon>
        <taxon>Hyphomicrobiales</taxon>
        <taxon>Rhizobiaceae</taxon>
        <taxon>Rhizobium/Agrobacterium group</taxon>
        <taxon>Allorhizobium</taxon>
    </lineage>
</organism>
<evidence type="ECO:0000313" key="7">
    <source>
        <dbReference type="EMBL" id="MBB4101564.1"/>
    </source>
</evidence>
<feature type="transmembrane region" description="Helical" evidence="6">
    <location>
        <begin position="45"/>
        <end position="66"/>
    </location>
</feature>
<evidence type="ECO:0000256" key="4">
    <source>
        <dbReference type="ARBA" id="ARBA00022989"/>
    </source>
</evidence>
<feature type="transmembrane region" description="Helical" evidence="6">
    <location>
        <begin position="72"/>
        <end position="92"/>
    </location>
</feature>
<evidence type="ECO:0000256" key="1">
    <source>
        <dbReference type="ARBA" id="ARBA00004651"/>
    </source>
</evidence>
<dbReference type="Pfam" id="PF01810">
    <property type="entry name" value="LysE"/>
    <property type="match status" value="1"/>
</dbReference>
<dbReference type="InterPro" id="IPR001123">
    <property type="entry name" value="LeuE-type"/>
</dbReference>
<dbReference type="Proteomes" id="UP000584824">
    <property type="component" value="Unassembled WGS sequence"/>
</dbReference>
<dbReference type="AlphaFoldDB" id="A0A7W6JXU7"/>
<feature type="transmembrane region" description="Helical" evidence="6">
    <location>
        <begin position="182"/>
        <end position="202"/>
    </location>
</feature>
<reference evidence="7 8" key="1">
    <citation type="submission" date="2020-08" db="EMBL/GenBank/DDBJ databases">
        <title>Genomic Encyclopedia of Type Strains, Phase IV (KMG-IV): sequencing the most valuable type-strain genomes for metagenomic binning, comparative biology and taxonomic classification.</title>
        <authorList>
            <person name="Goeker M."/>
        </authorList>
    </citation>
    <scope>NUCLEOTIDE SEQUENCE [LARGE SCALE GENOMIC DNA]</scope>
    <source>
        <strain evidence="7 8">DSM 26385</strain>
    </source>
</reference>
<protein>
    <submittedName>
        <fullName evidence="7">Threonine/homoserine/homoserine lactone efflux protein</fullName>
    </submittedName>
</protein>
<dbReference type="EMBL" id="JACIDU010000001">
    <property type="protein sequence ID" value="MBB4101564.1"/>
    <property type="molecule type" value="Genomic_DNA"/>
</dbReference>
<dbReference type="RefSeq" id="WP_183788285.1">
    <property type="nucleotide sequence ID" value="NZ_JACIDU010000001.1"/>
</dbReference>
<keyword evidence="5 6" id="KW-0472">Membrane</keyword>
<gene>
    <name evidence="7" type="ORF">GGQ66_000080</name>
</gene>
<dbReference type="PANTHER" id="PTHR30086:SF19">
    <property type="entry name" value="THREONINE EFFLUX PROTEIN"/>
    <property type="match status" value="1"/>
</dbReference>
<comment type="subcellular location">
    <subcellularLocation>
        <location evidence="1">Cell membrane</location>
        <topology evidence="1">Multi-pass membrane protein</topology>
    </subcellularLocation>
</comment>
<keyword evidence="2" id="KW-1003">Cell membrane</keyword>
<feature type="transmembrane region" description="Helical" evidence="6">
    <location>
        <begin position="113"/>
        <end position="139"/>
    </location>
</feature>
<dbReference type="GO" id="GO:0015171">
    <property type="term" value="F:amino acid transmembrane transporter activity"/>
    <property type="evidence" value="ECO:0007669"/>
    <property type="project" value="TreeGrafter"/>
</dbReference>
<evidence type="ECO:0000256" key="5">
    <source>
        <dbReference type="ARBA" id="ARBA00023136"/>
    </source>
</evidence>
<dbReference type="PANTHER" id="PTHR30086">
    <property type="entry name" value="ARGININE EXPORTER PROTEIN ARGO"/>
    <property type="match status" value="1"/>
</dbReference>
<dbReference type="GO" id="GO:0005886">
    <property type="term" value="C:plasma membrane"/>
    <property type="evidence" value="ECO:0007669"/>
    <property type="project" value="UniProtKB-SubCell"/>
</dbReference>
<keyword evidence="8" id="KW-1185">Reference proteome</keyword>
<keyword evidence="3 6" id="KW-0812">Transmembrane</keyword>